<sequence>MVYSERPSLKGGRRAPTSTWCPPGTLRETIRLSLSARRSSKQRDYPPIRNASTRRKPTSEPHETTHITAPIR</sequence>
<dbReference type="OrthoDB" id="10524968at2759"/>
<accession>A0A6A6DPA7</accession>
<keyword evidence="3" id="KW-1185">Reference proteome</keyword>
<gene>
    <name evidence="2" type="ORF">K469DRAFT_793234</name>
</gene>
<reference evidence="2" key="1">
    <citation type="journal article" date="2020" name="Stud. Mycol.">
        <title>101 Dothideomycetes genomes: a test case for predicting lifestyles and emergence of pathogens.</title>
        <authorList>
            <person name="Haridas S."/>
            <person name="Albert R."/>
            <person name="Binder M."/>
            <person name="Bloem J."/>
            <person name="Labutti K."/>
            <person name="Salamov A."/>
            <person name="Andreopoulos B."/>
            <person name="Baker S."/>
            <person name="Barry K."/>
            <person name="Bills G."/>
            <person name="Bluhm B."/>
            <person name="Cannon C."/>
            <person name="Castanera R."/>
            <person name="Culley D."/>
            <person name="Daum C."/>
            <person name="Ezra D."/>
            <person name="Gonzalez J."/>
            <person name="Henrissat B."/>
            <person name="Kuo A."/>
            <person name="Liang C."/>
            <person name="Lipzen A."/>
            <person name="Lutzoni F."/>
            <person name="Magnuson J."/>
            <person name="Mondo S."/>
            <person name="Nolan M."/>
            <person name="Ohm R."/>
            <person name="Pangilinan J."/>
            <person name="Park H.-J."/>
            <person name="Ramirez L."/>
            <person name="Alfaro M."/>
            <person name="Sun H."/>
            <person name="Tritt A."/>
            <person name="Yoshinaga Y."/>
            <person name="Zwiers L.-H."/>
            <person name="Turgeon B."/>
            <person name="Goodwin S."/>
            <person name="Spatafora J."/>
            <person name="Crous P."/>
            <person name="Grigoriev I."/>
        </authorList>
    </citation>
    <scope>NUCLEOTIDE SEQUENCE</scope>
    <source>
        <strain evidence="2">CBS 207.26</strain>
    </source>
</reference>
<organism evidence="2 3">
    <name type="scientific">Zopfia rhizophila CBS 207.26</name>
    <dbReference type="NCBI Taxonomy" id="1314779"/>
    <lineage>
        <taxon>Eukaryota</taxon>
        <taxon>Fungi</taxon>
        <taxon>Dikarya</taxon>
        <taxon>Ascomycota</taxon>
        <taxon>Pezizomycotina</taxon>
        <taxon>Dothideomycetes</taxon>
        <taxon>Dothideomycetes incertae sedis</taxon>
        <taxon>Zopfiaceae</taxon>
        <taxon>Zopfia</taxon>
    </lineage>
</organism>
<dbReference type="AlphaFoldDB" id="A0A6A6DPA7"/>
<dbReference type="EMBL" id="ML994655">
    <property type="protein sequence ID" value="KAF2180855.1"/>
    <property type="molecule type" value="Genomic_DNA"/>
</dbReference>
<evidence type="ECO:0000313" key="2">
    <source>
        <dbReference type="EMBL" id="KAF2180855.1"/>
    </source>
</evidence>
<evidence type="ECO:0000256" key="1">
    <source>
        <dbReference type="SAM" id="MobiDB-lite"/>
    </source>
</evidence>
<name>A0A6A6DPA7_9PEZI</name>
<proteinExistence type="predicted"/>
<dbReference type="Proteomes" id="UP000800200">
    <property type="component" value="Unassembled WGS sequence"/>
</dbReference>
<evidence type="ECO:0000313" key="3">
    <source>
        <dbReference type="Proteomes" id="UP000800200"/>
    </source>
</evidence>
<protein>
    <submittedName>
        <fullName evidence="2">Uncharacterized protein</fullName>
    </submittedName>
</protein>
<feature type="region of interest" description="Disordered" evidence="1">
    <location>
        <begin position="1"/>
        <end position="72"/>
    </location>
</feature>